<evidence type="ECO:0000313" key="8">
    <source>
        <dbReference type="Proteomes" id="UP000007100"/>
    </source>
</evidence>
<dbReference type="RefSeq" id="WP_013640673.1">
    <property type="nucleotide sequence ID" value="NC_015186.1"/>
</dbReference>
<dbReference type="InterPro" id="IPR005101">
    <property type="entry name" value="Cryptochr/Photolyase_FAD-bd"/>
</dbReference>
<evidence type="ECO:0000256" key="6">
    <source>
        <dbReference type="SAM" id="MobiDB-lite"/>
    </source>
</evidence>
<proteinExistence type="inferred from homology"/>
<dbReference type="KEGG" id="amv:ACMV_25770"/>
<comment type="cofactor">
    <cofactor evidence="4">
        <name>FAD</name>
        <dbReference type="ChEBI" id="CHEBI:57692"/>
    </cofactor>
    <text evidence="4">Binds 1 FAD per subunit.</text>
</comment>
<evidence type="ECO:0000256" key="1">
    <source>
        <dbReference type="ARBA" id="ARBA00001932"/>
    </source>
</evidence>
<dbReference type="PRINTS" id="PR00147">
    <property type="entry name" value="DNAPHOTLYASE"/>
</dbReference>
<dbReference type="PROSITE" id="PS51645">
    <property type="entry name" value="PHR_CRY_ALPHA_BETA"/>
    <property type="match status" value="1"/>
</dbReference>
<keyword evidence="3 4" id="KW-0274">FAD</keyword>
<dbReference type="Gene3D" id="3.40.50.620">
    <property type="entry name" value="HUPs"/>
    <property type="match status" value="1"/>
</dbReference>
<protein>
    <submittedName>
        <fullName evidence="7">Deoxyribodipyrimidine photo-lyase</fullName>
        <ecNumber evidence="7">4.1.99.3</ecNumber>
    </submittedName>
</protein>
<keyword evidence="8" id="KW-1185">Reference proteome</keyword>
<evidence type="ECO:0000256" key="5">
    <source>
        <dbReference type="RuleBase" id="RU004182"/>
    </source>
</evidence>
<keyword evidence="5" id="KW-0157">Chromophore</keyword>
<dbReference type="GO" id="GO:0071949">
    <property type="term" value="F:FAD binding"/>
    <property type="evidence" value="ECO:0007669"/>
    <property type="project" value="TreeGrafter"/>
</dbReference>
<accession>F0J2I0</accession>
<dbReference type="Pfam" id="PF00875">
    <property type="entry name" value="DNA_photolyase"/>
    <property type="match status" value="1"/>
</dbReference>
<dbReference type="InterPro" id="IPR002081">
    <property type="entry name" value="Cryptochrome/DNA_photolyase_1"/>
</dbReference>
<evidence type="ECO:0000256" key="3">
    <source>
        <dbReference type="ARBA" id="ARBA00022827"/>
    </source>
</evidence>
<keyword evidence="2 4" id="KW-0285">Flavoprotein</keyword>
<feature type="binding site" evidence="4">
    <location>
        <position position="216"/>
    </location>
    <ligand>
        <name>FAD</name>
        <dbReference type="ChEBI" id="CHEBI:57692"/>
    </ligand>
</feature>
<dbReference type="GO" id="GO:0003904">
    <property type="term" value="F:deoxyribodipyrimidine photo-lyase activity"/>
    <property type="evidence" value="ECO:0007669"/>
    <property type="project" value="UniProtKB-EC"/>
</dbReference>
<dbReference type="Pfam" id="PF03441">
    <property type="entry name" value="FAD_binding_7"/>
    <property type="match status" value="1"/>
</dbReference>
<organism evidence="7 8">
    <name type="scientific">Acidiphilium multivorum (strain DSM 11245 / JCM 8867 / NBRC 100883 / AIU 301)</name>
    <dbReference type="NCBI Taxonomy" id="926570"/>
    <lineage>
        <taxon>Bacteria</taxon>
        <taxon>Pseudomonadati</taxon>
        <taxon>Pseudomonadota</taxon>
        <taxon>Alphaproteobacteria</taxon>
        <taxon>Acetobacterales</taxon>
        <taxon>Acidocellaceae</taxon>
        <taxon>Acidiphilium</taxon>
    </lineage>
</organism>
<dbReference type="Proteomes" id="UP000007100">
    <property type="component" value="Chromosome"/>
</dbReference>
<dbReference type="Gene3D" id="1.25.40.80">
    <property type="match status" value="1"/>
</dbReference>
<feature type="binding site" evidence="4">
    <location>
        <position position="271"/>
    </location>
    <ligand>
        <name>FAD</name>
        <dbReference type="ChEBI" id="CHEBI:57692"/>
    </ligand>
</feature>
<dbReference type="InterPro" id="IPR036134">
    <property type="entry name" value="Crypto/Photolyase_FAD-like_sf"/>
</dbReference>
<evidence type="ECO:0000256" key="4">
    <source>
        <dbReference type="PIRSR" id="PIRSR602081-1"/>
    </source>
</evidence>
<comment type="cofactor">
    <cofactor evidence="1">
        <name>(6R)-5,10-methylene-5,6,7,8-tetrahydrofolate</name>
        <dbReference type="ChEBI" id="CHEBI:15636"/>
    </cofactor>
</comment>
<dbReference type="InterPro" id="IPR014729">
    <property type="entry name" value="Rossmann-like_a/b/a_fold"/>
</dbReference>
<feature type="region of interest" description="Disordered" evidence="6">
    <location>
        <begin position="475"/>
        <end position="502"/>
    </location>
</feature>
<comment type="similarity">
    <text evidence="5">Belongs to the DNA photolyase family.</text>
</comment>
<evidence type="ECO:0000256" key="2">
    <source>
        <dbReference type="ARBA" id="ARBA00022630"/>
    </source>
</evidence>
<dbReference type="EC" id="4.1.99.3" evidence="7"/>
<dbReference type="InterPro" id="IPR006050">
    <property type="entry name" value="DNA_photolyase_N"/>
</dbReference>
<dbReference type="PANTHER" id="PTHR11455">
    <property type="entry name" value="CRYPTOCHROME"/>
    <property type="match status" value="1"/>
</dbReference>
<dbReference type="EMBL" id="AP012035">
    <property type="protein sequence ID" value="BAJ81924.1"/>
    <property type="molecule type" value="Genomic_DNA"/>
</dbReference>
<keyword evidence="7" id="KW-0456">Lyase</keyword>
<feature type="compositionally biased region" description="Basic residues" evidence="6">
    <location>
        <begin position="481"/>
        <end position="491"/>
    </location>
</feature>
<sequence length="539" mass="59397">MGTGVSVVWFKRDLRLADHAALTAASAAGTVLPLVIVEPEYWRLPDVSHRQYAFLAGCIEDLAAAIAAAGGRLLVCVGPAIEVLEALRRRLGGFALWSHEETGNRWTHARDRAVRRWARAQGVAWTELRQFGVIRGPALDRDRWAAHWDRMMAAPWLPQPRGIAWAALPEGLAAGGVPAAAALGIAPDGLRHGQAPGRAAALETLGSFLASRGEDYTRAMSSPVSGEAACSRLSPYLAYGCVSIREAAQAAWRRQREVPAASRWGAALRSFIARLHWHCHFIQKLEAEPEAEWRPFARIYEGMRPPADPARLAAWAEGRTGYPFIDAAMRYLAAHGWINFRMRAMLMSFASHDLFLPWQESGLVLARLFTDYEPGIHWPQCQMQSGETGINTVRVYSPVKQGFDQDPAGRFIRLHVPELAAVAGALVHEPWRLDAAERARLCPEYPARIVIHEEAARAAKAALFARRQLAEAQREADAVQRRHGSRRGRARQQRDTRSRAAPGQLVLDLDGVAVAPDVETMKVTRTGLGDGVGVTKRRP</sequence>
<evidence type="ECO:0000313" key="7">
    <source>
        <dbReference type="EMBL" id="BAJ81924.1"/>
    </source>
</evidence>
<dbReference type="SUPFAM" id="SSF52425">
    <property type="entry name" value="Cryptochrome/photolyase, N-terminal domain"/>
    <property type="match status" value="1"/>
</dbReference>
<dbReference type="SUPFAM" id="SSF48173">
    <property type="entry name" value="Cryptochrome/photolyase FAD-binding domain"/>
    <property type="match status" value="1"/>
</dbReference>
<dbReference type="Gene3D" id="1.10.579.10">
    <property type="entry name" value="DNA Cyclobutane Dipyrimidine Photolyase, subunit A, domain 3"/>
    <property type="match status" value="1"/>
</dbReference>
<dbReference type="OrthoDB" id="9772484at2"/>
<dbReference type="GO" id="GO:0009416">
    <property type="term" value="P:response to light stimulus"/>
    <property type="evidence" value="ECO:0007669"/>
    <property type="project" value="TreeGrafter"/>
</dbReference>
<dbReference type="PANTHER" id="PTHR11455:SF9">
    <property type="entry name" value="CRYPTOCHROME CIRCADIAN CLOCK 5 ISOFORM X1"/>
    <property type="match status" value="1"/>
</dbReference>
<gene>
    <name evidence="7" type="primary">phr</name>
    <name evidence="7" type="synonym">phrB</name>
    <name evidence="7" type="ordered locus">ACMV_25770</name>
</gene>
<dbReference type="InterPro" id="IPR036155">
    <property type="entry name" value="Crypto/Photolyase_N_sf"/>
</dbReference>
<dbReference type="GO" id="GO:0003677">
    <property type="term" value="F:DNA binding"/>
    <property type="evidence" value="ECO:0007669"/>
    <property type="project" value="TreeGrafter"/>
</dbReference>
<dbReference type="HOGENOM" id="CLU_010348_7_1_5"/>
<dbReference type="AlphaFoldDB" id="F0J2I0"/>
<name>F0J2I0_ACIMA</name>
<reference evidence="7 8" key="1">
    <citation type="submission" date="2010-12" db="EMBL/GenBank/DDBJ databases">
        <title>Whole genome sequence of Acidiphilium multivorum AIU301.</title>
        <authorList>
            <person name="Narita-Yamada S."/>
            <person name="Nakamura S."/>
            <person name="Ito N."/>
            <person name="Takarada H."/>
            <person name="Katano Y."/>
            <person name="Nakazawa H."/>
            <person name="Hosoyama A."/>
            <person name="Yamada R."/>
            <person name="Fujita N."/>
        </authorList>
    </citation>
    <scope>NUCLEOTIDE SEQUENCE [LARGE SCALE GENOMIC DNA]</scope>
    <source>
        <strain evidence="8">DSM 11245 / JCM 8867 / AIU301</strain>
    </source>
</reference>